<feature type="region of interest" description="Disordered" evidence="2">
    <location>
        <begin position="485"/>
        <end position="649"/>
    </location>
</feature>
<feature type="compositionally biased region" description="Polar residues" evidence="2">
    <location>
        <begin position="354"/>
        <end position="374"/>
    </location>
</feature>
<feature type="compositionally biased region" description="Basic and acidic residues" evidence="2">
    <location>
        <begin position="714"/>
        <end position="736"/>
    </location>
</feature>
<evidence type="ECO:0000256" key="2">
    <source>
        <dbReference type="SAM" id="MobiDB-lite"/>
    </source>
</evidence>
<feature type="region of interest" description="Disordered" evidence="2">
    <location>
        <begin position="667"/>
        <end position="840"/>
    </location>
</feature>
<gene>
    <name evidence="4" type="primary">CEP170</name>
</gene>
<feature type="compositionally biased region" description="Basic and acidic residues" evidence="2">
    <location>
        <begin position="192"/>
        <end position="207"/>
    </location>
</feature>
<feature type="domain" description="CEP170 C-terminal" evidence="3">
    <location>
        <begin position="600"/>
        <end position="853"/>
    </location>
</feature>
<feature type="compositionally biased region" description="Basic and acidic residues" evidence="2">
    <location>
        <begin position="131"/>
        <end position="143"/>
    </location>
</feature>
<feature type="compositionally biased region" description="Basic and acidic residues" evidence="2">
    <location>
        <begin position="667"/>
        <end position="677"/>
    </location>
</feature>
<feature type="compositionally biased region" description="Basic and acidic residues" evidence="2">
    <location>
        <begin position="525"/>
        <end position="543"/>
    </location>
</feature>
<evidence type="ECO:0000313" key="4">
    <source>
        <dbReference type="Ensembl" id="ENSSAUP00010060871.1"/>
    </source>
</evidence>
<comment type="similarity">
    <text evidence="1">Belongs to the CEP170 family.</text>
</comment>
<dbReference type="GeneTree" id="ENSGT00940000155103"/>
<feature type="compositionally biased region" description="Basic and acidic residues" evidence="2">
    <location>
        <begin position="402"/>
        <end position="411"/>
    </location>
</feature>
<accession>A0A671YD79</accession>
<feature type="region of interest" description="Disordered" evidence="2">
    <location>
        <begin position="36"/>
        <end position="77"/>
    </location>
</feature>
<dbReference type="AlphaFoldDB" id="A0A671YD79"/>
<feature type="compositionally biased region" description="Gly residues" evidence="2">
    <location>
        <begin position="151"/>
        <end position="160"/>
    </location>
</feature>
<proteinExistence type="inferred from homology"/>
<feature type="compositionally biased region" description="Basic and acidic residues" evidence="2">
    <location>
        <begin position="577"/>
        <end position="588"/>
    </location>
</feature>
<dbReference type="InterPro" id="IPR029300">
    <property type="entry name" value="CEP170_C"/>
</dbReference>
<feature type="compositionally biased region" description="Low complexity" evidence="2">
    <location>
        <begin position="485"/>
        <end position="495"/>
    </location>
</feature>
<dbReference type="Proteomes" id="UP000472265">
    <property type="component" value="Chromosome 15"/>
</dbReference>
<dbReference type="InterPro" id="IPR051176">
    <property type="entry name" value="Cent_Immune-Sig_Mod"/>
</dbReference>
<protein>
    <submittedName>
        <fullName evidence="4">Centrosomal protein 170Aa</fullName>
    </submittedName>
</protein>
<evidence type="ECO:0000256" key="1">
    <source>
        <dbReference type="ARBA" id="ARBA00010436"/>
    </source>
</evidence>
<reference evidence="4" key="1">
    <citation type="submission" date="2021-04" db="EMBL/GenBank/DDBJ databases">
        <authorList>
            <consortium name="Wellcome Sanger Institute Data Sharing"/>
        </authorList>
    </citation>
    <scope>NUCLEOTIDE SEQUENCE [LARGE SCALE GENOMIC DNA]</scope>
</reference>
<feature type="region of interest" description="Disordered" evidence="2">
    <location>
        <begin position="188"/>
        <end position="228"/>
    </location>
</feature>
<organism evidence="4 5">
    <name type="scientific">Sparus aurata</name>
    <name type="common">Gilthead sea bream</name>
    <dbReference type="NCBI Taxonomy" id="8175"/>
    <lineage>
        <taxon>Eukaryota</taxon>
        <taxon>Metazoa</taxon>
        <taxon>Chordata</taxon>
        <taxon>Craniata</taxon>
        <taxon>Vertebrata</taxon>
        <taxon>Euteleostomi</taxon>
        <taxon>Actinopterygii</taxon>
        <taxon>Neopterygii</taxon>
        <taxon>Teleostei</taxon>
        <taxon>Neoteleostei</taxon>
        <taxon>Acanthomorphata</taxon>
        <taxon>Eupercaria</taxon>
        <taxon>Spariformes</taxon>
        <taxon>Sparidae</taxon>
        <taxon>Sparus</taxon>
    </lineage>
</organism>
<feature type="compositionally biased region" description="Basic and acidic residues" evidence="2">
    <location>
        <begin position="47"/>
        <end position="71"/>
    </location>
</feature>
<keyword evidence="5" id="KW-1185">Reference proteome</keyword>
<dbReference type="PANTHER" id="PTHR15715">
    <property type="entry name" value="CENTROSOMAL PROTEIN OF 170 KDA"/>
    <property type="match status" value="1"/>
</dbReference>
<feature type="compositionally biased region" description="Gly residues" evidence="2">
    <location>
        <begin position="589"/>
        <end position="599"/>
    </location>
</feature>
<feature type="region of interest" description="Disordered" evidence="2">
    <location>
        <begin position="124"/>
        <end position="162"/>
    </location>
</feature>
<feature type="compositionally biased region" description="Polar residues" evidence="2">
    <location>
        <begin position="696"/>
        <end position="713"/>
    </location>
</feature>
<sequence length="929" mass="99002">SRVCEECFVKYVCICAFVSGDITALPRGTPLYGQPSWWGDGDADDENSFKQESKSSSKKHDSSISAKEDGLHASSAHDSSYFEIPTKEGHMANNGIHEIPTKDTEGTAAHTAAGHASFTIEFDNTSPGKVTIKDHVSKFTPDHHRSRSKKSGGGSGGAGGRDLSTLQAAMMASESKVADWLAQNDPTLVRSESTEDDSKSIKSDVPVHLKRLKGSKHEDGTQSDSENGLGLRFANRRHALEERLKASHGHLGGSGGTGGGNVTVSGNRATSSRTAFMIEFYDEENPRKRRSYSFSQTAPLLGTGAGGEGLCPQPPSHPKVFSISTSAASDSVTAGAPTAARVLLKQRSEDPSIGRSSASTGLATGSPTTPSEDTSVVGRRVGNAAGDAEDDHSDKGTYTIELENRNPEEEEARRMIDKVGVISQIYSAVILKRKHKQSKVNCLFITCFALPGDSSWVSQWASLAANHTRTDPEGSGAETATFLASLSRGESSSSLTDRKRRTLPQLPVDDPRVKSSTKALGLRSEIGEKQDTEPPEKENKGDGESPTPTGDVEMTSRRKQSSTSSPSKAPVRTSGSTERRKRSEERKGGGGAGAGTGPGEGEKSGKPLVRQGSFTIEKPSTNVPAELIPRINRGSNGRERSDSVGSMDTATLLKDTEAVMAFLEAKLRDENKLDQKSSKTGVTTHGSGSGFPARTDSISPESDVDTASTTSHVTGERKAGGEQKRRSFSSMHREKSNMSTASKTSVTNASARERLERKSKTRTVEVSSRTDTRRSVQPSASSRARQPSLDLTDDDQTSSFPISDILSSDQETYSGPLGHSKLKSSTAGSSKSSRTLQAATTSSLNKQAALPQPSSISCRVNLPYPSALFTLLLVSKHITTLDGSGFATLLHLVEIFIHDTSTLSHLTLERLIEHGVVSSWCSYISAAVV</sequence>
<dbReference type="Ensembl" id="ENSSAUT00010063824.1">
    <property type="protein sequence ID" value="ENSSAUP00010060871.1"/>
    <property type="gene ID" value="ENSSAUG00010024633.1"/>
</dbReference>
<name>A0A671YD79_SPAAU</name>
<dbReference type="GO" id="GO:0005814">
    <property type="term" value="C:centriole"/>
    <property type="evidence" value="ECO:0007669"/>
    <property type="project" value="TreeGrafter"/>
</dbReference>
<feature type="compositionally biased region" description="Polar residues" evidence="2">
    <location>
        <begin position="612"/>
        <end position="623"/>
    </location>
</feature>
<evidence type="ECO:0000313" key="5">
    <source>
        <dbReference type="Proteomes" id="UP000472265"/>
    </source>
</evidence>
<evidence type="ECO:0000259" key="3">
    <source>
        <dbReference type="Pfam" id="PF15308"/>
    </source>
</evidence>
<feature type="compositionally biased region" description="Low complexity" evidence="2">
    <location>
        <begin position="561"/>
        <end position="576"/>
    </location>
</feature>
<feature type="compositionally biased region" description="Polar residues" evidence="2">
    <location>
        <begin position="737"/>
        <end position="750"/>
    </location>
</feature>
<reference evidence="4" key="3">
    <citation type="submission" date="2025-09" db="UniProtKB">
        <authorList>
            <consortium name="Ensembl"/>
        </authorList>
    </citation>
    <scope>IDENTIFICATION</scope>
</reference>
<dbReference type="Pfam" id="PF15308">
    <property type="entry name" value="CEP170_C"/>
    <property type="match status" value="1"/>
</dbReference>
<reference evidence="4" key="2">
    <citation type="submission" date="2025-08" db="UniProtKB">
        <authorList>
            <consortium name="Ensembl"/>
        </authorList>
    </citation>
    <scope>IDENTIFICATION</scope>
</reference>
<feature type="region of interest" description="Disordered" evidence="2">
    <location>
        <begin position="345"/>
        <end position="411"/>
    </location>
</feature>
<feature type="compositionally biased region" description="Polar residues" evidence="2">
    <location>
        <begin position="775"/>
        <end position="785"/>
    </location>
</feature>
<feature type="compositionally biased region" description="Low complexity" evidence="2">
    <location>
        <begin position="823"/>
        <end position="833"/>
    </location>
</feature>
<dbReference type="PANTHER" id="PTHR15715:SF17">
    <property type="entry name" value="CENTROSOMAL PROTEIN OF 170 KDA"/>
    <property type="match status" value="1"/>
</dbReference>